<dbReference type="EMBL" id="PFEE01000015">
    <property type="protein sequence ID" value="PJE63916.1"/>
    <property type="molecule type" value="Genomic_DNA"/>
</dbReference>
<reference evidence="3" key="1">
    <citation type="submission" date="2017-09" db="EMBL/GenBank/DDBJ databases">
        <title>Depth-based differentiation of microbial function through sediment-hosted aquifers and enrichment of novel symbionts in the deep terrestrial subsurface.</title>
        <authorList>
            <person name="Probst A.J."/>
            <person name="Ladd B."/>
            <person name="Jarett J.K."/>
            <person name="Geller-Mcgrath D.E."/>
            <person name="Sieber C.M.K."/>
            <person name="Emerson J.B."/>
            <person name="Anantharaman K."/>
            <person name="Thomas B.C."/>
            <person name="Malmstrom R."/>
            <person name="Stieglmeier M."/>
            <person name="Klingl A."/>
            <person name="Woyke T."/>
            <person name="Ryan C.M."/>
            <person name="Banfield J.F."/>
        </authorList>
    </citation>
    <scope>NUCLEOTIDE SEQUENCE [LARGE SCALE GENOMIC DNA]</scope>
</reference>
<feature type="transmembrane region" description="Helical" evidence="1">
    <location>
        <begin position="14"/>
        <end position="34"/>
    </location>
</feature>
<evidence type="ECO:0000256" key="1">
    <source>
        <dbReference type="SAM" id="Phobius"/>
    </source>
</evidence>
<organism evidence="2 3">
    <name type="scientific">Candidatus Roizmanbacteria bacterium CG10_big_fil_rev_8_21_14_0_10_45_7</name>
    <dbReference type="NCBI Taxonomy" id="1974854"/>
    <lineage>
        <taxon>Bacteria</taxon>
        <taxon>Candidatus Roizmaniibacteriota</taxon>
    </lineage>
</organism>
<dbReference type="Proteomes" id="UP000231569">
    <property type="component" value="Unassembled WGS sequence"/>
</dbReference>
<protein>
    <submittedName>
        <fullName evidence="2">Uncharacterized protein</fullName>
    </submittedName>
</protein>
<keyword evidence="1" id="KW-1133">Transmembrane helix</keyword>
<evidence type="ECO:0000313" key="2">
    <source>
        <dbReference type="EMBL" id="PJE63916.1"/>
    </source>
</evidence>
<keyword evidence="1" id="KW-0472">Membrane</keyword>
<accession>A0A2M8KVH5</accession>
<comment type="caution">
    <text evidence="2">The sequence shown here is derived from an EMBL/GenBank/DDBJ whole genome shotgun (WGS) entry which is preliminary data.</text>
</comment>
<proteinExistence type="predicted"/>
<sequence length="69" mass="8240">MSNRSSTLQVNRELFIISLTIFITVVVWITVELYHIKKNEQFETNYESSLKTEIKPIDKTKVERITREH</sequence>
<gene>
    <name evidence="2" type="ORF">COU89_00735</name>
</gene>
<name>A0A2M8KVH5_9BACT</name>
<keyword evidence="1" id="KW-0812">Transmembrane</keyword>
<dbReference type="AlphaFoldDB" id="A0A2M8KVH5"/>
<evidence type="ECO:0000313" key="3">
    <source>
        <dbReference type="Proteomes" id="UP000231569"/>
    </source>
</evidence>